<dbReference type="AlphaFoldDB" id="A0A1I8BRM2"/>
<dbReference type="WBParaSite" id="MhA1_Contig440.frz3.gene14">
    <property type="protein sequence ID" value="MhA1_Contig440.frz3.gene14"/>
    <property type="gene ID" value="MhA1_Contig440.frz3.gene14"/>
</dbReference>
<evidence type="ECO:0000256" key="1">
    <source>
        <dbReference type="SAM" id="Phobius"/>
    </source>
</evidence>
<evidence type="ECO:0000313" key="3">
    <source>
        <dbReference type="WBParaSite" id="MhA1_Contig440.frz3.gene14"/>
    </source>
</evidence>
<keyword evidence="1" id="KW-0472">Membrane</keyword>
<keyword evidence="2" id="KW-1185">Reference proteome</keyword>
<name>A0A1I8BRM2_MELHA</name>
<reference evidence="3" key="1">
    <citation type="submission" date="2016-11" db="UniProtKB">
        <authorList>
            <consortium name="WormBaseParasite"/>
        </authorList>
    </citation>
    <scope>IDENTIFICATION</scope>
</reference>
<protein>
    <submittedName>
        <fullName evidence="3">Uncharacterized protein</fullName>
    </submittedName>
</protein>
<sequence length="108" mass="12049">MSKVYRSLFLIVFVNIGCYTLGFMITSIVGAFFPSNNPVNIISFGTIPGVLINIGSASNAPILYINSTDYKKAYKKEFKLIKKIILLKCFGIHQISQVHPMIPSVNNY</sequence>
<dbReference type="Proteomes" id="UP000095281">
    <property type="component" value="Unplaced"/>
</dbReference>
<evidence type="ECO:0000313" key="2">
    <source>
        <dbReference type="Proteomes" id="UP000095281"/>
    </source>
</evidence>
<proteinExistence type="predicted"/>
<feature type="transmembrane region" description="Helical" evidence="1">
    <location>
        <begin position="39"/>
        <end position="65"/>
    </location>
</feature>
<accession>A0A1I8BRM2</accession>
<organism evidence="2 3">
    <name type="scientific">Meloidogyne hapla</name>
    <name type="common">Root-knot nematode worm</name>
    <dbReference type="NCBI Taxonomy" id="6305"/>
    <lineage>
        <taxon>Eukaryota</taxon>
        <taxon>Metazoa</taxon>
        <taxon>Ecdysozoa</taxon>
        <taxon>Nematoda</taxon>
        <taxon>Chromadorea</taxon>
        <taxon>Rhabditida</taxon>
        <taxon>Tylenchina</taxon>
        <taxon>Tylenchomorpha</taxon>
        <taxon>Tylenchoidea</taxon>
        <taxon>Meloidogynidae</taxon>
        <taxon>Meloidogyninae</taxon>
        <taxon>Meloidogyne</taxon>
    </lineage>
</organism>
<feature type="transmembrane region" description="Helical" evidence="1">
    <location>
        <begin position="7"/>
        <end position="33"/>
    </location>
</feature>
<keyword evidence="1" id="KW-1133">Transmembrane helix</keyword>
<keyword evidence="1" id="KW-0812">Transmembrane</keyword>